<dbReference type="Proteomes" id="UP000887566">
    <property type="component" value="Unplaced"/>
</dbReference>
<organism evidence="1 2">
    <name type="scientific">Plectus sambesii</name>
    <dbReference type="NCBI Taxonomy" id="2011161"/>
    <lineage>
        <taxon>Eukaryota</taxon>
        <taxon>Metazoa</taxon>
        <taxon>Ecdysozoa</taxon>
        <taxon>Nematoda</taxon>
        <taxon>Chromadorea</taxon>
        <taxon>Plectida</taxon>
        <taxon>Plectina</taxon>
        <taxon>Plectoidea</taxon>
        <taxon>Plectidae</taxon>
        <taxon>Plectus</taxon>
    </lineage>
</organism>
<dbReference type="WBParaSite" id="PSAMB.scaffold180size68608.g2962.t1">
    <property type="protein sequence ID" value="PSAMB.scaffold180size68608.g2962.t1"/>
    <property type="gene ID" value="PSAMB.scaffold180size68608.g2962"/>
</dbReference>
<protein>
    <submittedName>
        <fullName evidence="2">Uncharacterized protein</fullName>
    </submittedName>
</protein>
<sequence>MFSSFGNYYSSTMTDFGLSALNEPVLVASPKELPRSPRRASSGNS</sequence>
<keyword evidence="1" id="KW-1185">Reference proteome</keyword>
<reference evidence="2" key="1">
    <citation type="submission" date="2022-11" db="UniProtKB">
        <authorList>
            <consortium name="WormBaseParasite"/>
        </authorList>
    </citation>
    <scope>IDENTIFICATION</scope>
</reference>
<proteinExistence type="predicted"/>
<dbReference type="AlphaFoldDB" id="A0A914VCA5"/>
<name>A0A914VCA5_9BILA</name>
<accession>A0A914VCA5</accession>
<evidence type="ECO:0000313" key="2">
    <source>
        <dbReference type="WBParaSite" id="PSAMB.scaffold180size68608.g2962.t1"/>
    </source>
</evidence>
<evidence type="ECO:0000313" key="1">
    <source>
        <dbReference type="Proteomes" id="UP000887566"/>
    </source>
</evidence>